<protein>
    <submittedName>
        <fullName evidence="2">Uncharacterized protein LOC142172651</fullName>
    </submittedName>
</protein>
<dbReference type="Proteomes" id="UP000790787">
    <property type="component" value="Chromosome 18"/>
</dbReference>
<keyword evidence="1" id="KW-1185">Reference proteome</keyword>
<evidence type="ECO:0000313" key="2">
    <source>
        <dbReference type="RefSeq" id="XP_075092417.1"/>
    </source>
</evidence>
<organism evidence="1 2">
    <name type="scientific">Nicotiana tabacum</name>
    <name type="common">Common tobacco</name>
    <dbReference type="NCBI Taxonomy" id="4097"/>
    <lineage>
        <taxon>Eukaryota</taxon>
        <taxon>Viridiplantae</taxon>
        <taxon>Streptophyta</taxon>
        <taxon>Embryophyta</taxon>
        <taxon>Tracheophyta</taxon>
        <taxon>Spermatophyta</taxon>
        <taxon>Magnoliopsida</taxon>
        <taxon>eudicotyledons</taxon>
        <taxon>Gunneridae</taxon>
        <taxon>Pentapetalae</taxon>
        <taxon>asterids</taxon>
        <taxon>lamiids</taxon>
        <taxon>Solanales</taxon>
        <taxon>Solanaceae</taxon>
        <taxon>Nicotianoideae</taxon>
        <taxon>Nicotianeae</taxon>
        <taxon>Nicotiana</taxon>
    </lineage>
</organism>
<proteinExistence type="predicted"/>
<sequence>MGSTTEETSTLDSGSIIVIDSTHAYYFHSSVFPGMLMVYSIFDGKGYVVWRRRVLMALYAKNKIGFIDGSFVEPAGTSTLSQAWNRCKDMVISWLLNSLSKEIAESVIYSKTAKYLWTKLEDRFGQCSGAQLYQLQKELSDLTQGSSDVAGYYTKVKKIWDELDNLNTCVHCSCTHSCGGKAKSLKSYQDGRLIQFLMGLNEAYSSVKHNFLMMSPLLTVNQAYSFLIQDEKQREIHVTQHPGEFAFFTTNKFGNQIQGKFESKQKGSNEGRRNNLICSFCKKSGHTAKNAIRLLGFPADFKFTKSKKYQGVAHSNAAYAGSEIPSESVNVKEVKAGQNEQNSEPVVSANCAGKAFPNSKSFSYSSSINSLTWILDSGASKYMTYDASIMFNIKPGPSMKRFLVLGEVKKGLYILKSIFNAKQPVNVAISNSVPSLLKGRSSKPHQTPSYLSDYVCNTVILSDHTDSCFLSPPSPTILPFAALTLTNQNILNSVIHISEPTSYSQAALYPGQLEAMATEFAALEQNKTWEVVELPKGKKALPCKWVYKELFQLDVNNAFLHRDLQEEVYMRFPADMQPHSPNHNSGSKVSIVAVYIDDILLTWNDIDEFSRLKEFLNHEFRIKDLGHAHYFLGMEIIREPNGLILSQRKFTMDLLQEFDCIDSKPISSPLDPNCKLHANSGELLADPTTYRRILEKLNFLMHTRPNLSFTVQHLSQFMQDPRRPHFDAAIRCLKYFLGNPGIGLFMASEASFCLVTFCDSDWASCPNSHRLHSHRSVSGVFINIGGSPISWKSKKQISISLSSAEA</sequence>
<reference evidence="1" key="1">
    <citation type="journal article" date="2014" name="Nat. Commun.">
        <title>The tobacco genome sequence and its comparison with those of tomato and potato.</title>
        <authorList>
            <person name="Sierro N."/>
            <person name="Battey J.N."/>
            <person name="Ouadi S."/>
            <person name="Bakaher N."/>
            <person name="Bovet L."/>
            <person name="Willig A."/>
            <person name="Goepfert S."/>
            <person name="Peitsch M.C."/>
            <person name="Ivanov N.V."/>
        </authorList>
    </citation>
    <scope>NUCLEOTIDE SEQUENCE [LARGE SCALE GENOMIC DNA]</scope>
</reference>
<accession>A0AC58T5D1</accession>
<gene>
    <name evidence="2" type="primary">LOC142172651</name>
</gene>
<dbReference type="RefSeq" id="XP_075092417.1">
    <property type="nucleotide sequence ID" value="XM_075236316.1"/>
</dbReference>
<reference evidence="2" key="2">
    <citation type="submission" date="2025-08" db="UniProtKB">
        <authorList>
            <consortium name="RefSeq"/>
        </authorList>
    </citation>
    <scope>IDENTIFICATION</scope>
    <source>
        <tissue evidence="2">Leaf</tissue>
    </source>
</reference>
<evidence type="ECO:0000313" key="1">
    <source>
        <dbReference type="Proteomes" id="UP000790787"/>
    </source>
</evidence>
<name>A0AC58T5D1_TOBAC</name>